<dbReference type="EMBL" id="JASCZI010030400">
    <property type="protein sequence ID" value="MED6122224.1"/>
    <property type="molecule type" value="Genomic_DNA"/>
</dbReference>
<evidence type="ECO:0000256" key="12">
    <source>
        <dbReference type="RuleBase" id="RU000461"/>
    </source>
</evidence>
<evidence type="ECO:0000256" key="5">
    <source>
        <dbReference type="ARBA" id="ARBA00022692"/>
    </source>
</evidence>
<keyword evidence="6 12" id="KW-0479">Metal-binding</keyword>
<organism evidence="15 16">
    <name type="scientific">Stylosanthes scabra</name>
    <dbReference type="NCBI Taxonomy" id="79078"/>
    <lineage>
        <taxon>Eukaryota</taxon>
        <taxon>Viridiplantae</taxon>
        <taxon>Streptophyta</taxon>
        <taxon>Embryophyta</taxon>
        <taxon>Tracheophyta</taxon>
        <taxon>Spermatophyta</taxon>
        <taxon>Magnoliopsida</taxon>
        <taxon>eudicotyledons</taxon>
        <taxon>Gunneridae</taxon>
        <taxon>Pentapetalae</taxon>
        <taxon>rosids</taxon>
        <taxon>fabids</taxon>
        <taxon>Fabales</taxon>
        <taxon>Fabaceae</taxon>
        <taxon>Papilionoideae</taxon>
        <taxon>50 kb inversion clade</taxon>
        <taxon>dalbergioids sensu lato</taxon>
        <taxon>Dalbergieae</taxon>
        <taxon>Pterocarpus clade</taxon>
        <taxon>Stylosanthes</taxon>
    </lineage>
</organism>
<proteinExistence type="inferred from homology"/>
<comment type="similarity">
    <text evidence="3 12">Belongs to the cytochrome P450 family.</text>
</comment>
<evidence type="ECO:0000256" key="6">
    <source>
        <dbReference type="ARBA" id="ARBA00022723"/>
    </source>
</evidence>
<keyword evidence="9 12" id="KW-0408">Iron</keyword>
<dbReference type="Pfam" id="PF00067">
    <property type="entry name" value="p450"/>
    <property type="match status" value="1"/>
</dbReference>
<evidence type="ECO:0000256" key="8">
    <source>
        <dbReference type="ARBA" id="ARBA00023002"/>
    </source>
</evidence>
<dbReference type="InterPro" id="IPR017972">
    <property type="entry name" value="Cyt_P450_CS"/>
</dbReference>
<evidence type="ECO:0000256" key="14">
    <source>
        <dbReference type="SAM" id="MobiDB-lite"/>
    </source>
</evidence>
<sequence>MAEMIKKPKVMEAAQSEFRRVYGNKGYVDESELHQLIYLKFIIKETLRLHPSLPLLVPRSNREACQIMRYHIPANLRIVINAWAIERDPRYWVDAERFMPERFFDSSIDYKGINFELIPFGAGRRMCPGIAFATPKMELPLAKLLYHFDWKLPEGINNEELDMTELFGTTEAIAEIESRDESTKNLSQNDSLAQVLAKEHPGRVRGVGPGLCPTNPSYGGQTEKYQRQIEQLQAEAAEKTKKIQIMENIVRFLVRWQGDDLPPEIASEMDALGGGVAVPQTRPSSDDPDLLSPP</sequence>
<evidence type="ECO:0000256" key="2">
    <source>
        <dbReference type="ARBA" id="ARBA00004167"/>
    </source>
</evidence>
<keyword evidence="11" id="KW-0472">Membrane</keyword>
<comment type="caution">
    <text evidence="15">The sequence shown here is derived from an EMBL/GenBank/DDBJ whole genome shotgun (WGS) entry which is preliminary data.</text>
</comment>
<feature type="coiled-coil region" evidence="13">
    <location>
        <begin position="222"/>
        <end position="249"/>
    </location>
</feature>
<evidence type="ECO:0000256" key="1">
    <source>
        <dbReference type="ARBA" id="ARBA00001971"/>
    </source>
</evidence>
<evidence type="ECO:0000256" key="10">
    <source>
        <dbReference type="ARBA" id="ARBA00023033"/>
    </source>
</evidence>
<evidence type="ECO:0000313" key="15">
    <source>
        <dbReference type="EMBL" id="MED6122224.1"/>
    </source>
</evidence>
<dbReference type="PANTHER" id="PTHR47953:SF19">
    <property type="entry name" value="OS06G0641600 PROTEIN"/>
    <property type="match status" value="1"/>
</dbReference>
<dbReference type="InterPro" id="IPR052306">
    <property type="entry name" value="CYP450_71D"/>
</dbReference>
<gene>
    <name evidence="15" type="ORF">PIB30_037819</name>
</gene>
<dbReference type="Gene3D" id="1.10.630.10">
    <property type="entry name" value="Cytochrome P450"/>
    <property type="match status" value="1"/>
</dbReference>
<dbReference type="InterPro" id="IPR001128">
    <property type="entry name" value="Cyt_P450"/>
</dbReference>
<keyword evidence="7" id="KW-1133">Transmembrane helix</keyword>
<protein>
    <submittedName>
        <fullName evidence="15">Uncharacterized protein</fullName>
    </submittedName>
</protein>
<evidence type="ECO:0000256" key="3">
    <source>
        <dbReference type="ARBA" id="ARBA00010617"/>
    </source>
</evidence>
<comment type="cofactor">
    <cofactor evidence="1">
        <name>heme</name>
        <dbReference type="ChEBI" id="CHEBI:30413"/>
    </cofactor>
</comment>
<evidence type="ECO:0000256" key="4">
    <source>
        <dbReference type="ARBA" id="ARBA00022617"/>
    </source>
</evidence>
<feature type="region of interest" description="Disordered" evidence="14">
    <location>
        <begin position="264"/>
        <end position="294"/>
    </location>
</feature>
<accession>A0ABU6REE4</accession>
<keyword evidence="10 12" id="KW-0503">Monooxygenase</keyword>
<dbReference type="PANTHER" id="PTHR47953">
    <property type="entry name" value="OS08G0105600 PROTEIN"/>
    <property type="match status" value="1"/>
</dbReference>
<keyword evidence="16" id="KW-1185">Reference proteome</keyword>
<evidence type="ECO:0000256" key="13">
    <source>
        <dbReference type="SAM" id="Coils"/>
    </source>
</evidence>
<name>A0ABU6REE4_9FABA</name>
<dbReference type="PROSITE" id="PS00086">
    <property type="entry name" value="CYTOCHROME_P450"/>
    <property type="match status" value="1"/>
</dbReference>
<dbReference type="InterPro" id="IPR036396">
    <property type="entry name" value="Cyt_P450_sf"/>
</dbReference>
<reference evidence="15 16" key="1">
    <citation type="journal article" date="2023" name="Plants (Basel)">
        <title>Bridging the Gap: Combining Genomics and Transcriptomics Approaches to Understand Stylosanthes scabra, an Orphan Legume from the Brazilian Caatinga.</title>
        <authorList>
            <person name="Ferreira-Neto J.R.C."/>
            <person name="da Silva M.D."/>
            <person name="Binneck E."/>
            <person name="de Melo N.F."/>
            <person name="da Silva R.H."/>
            <person name="de Melo A.L.T.M."/>
            <person name="Pandolfi V."/>
            <person name="Bustamante F.O."/>
            <person name="Brasileiro-Vidal A.C."/>
            <person name="Benko-Iseppon A.M."/>
        </authorList>
    </citation>
    <scope>NUCLEOTIDE SEQUENCE [LARGE SCALE GENOMIC DNA]</scope>
    <source>
        <tissue evidence="15">Leaves</tissue>
    </source>
</reference>
<evidence type="ECO:0000256" key="9">
    <source>
        <dbReference type="ARBA" id="ARBA00023004"/>
    </source>
</evidence>
<dbReference type="Proteomes" id="UP001341840">
    <property type="component" value="Unassembled WGS sequence"/>
</dbReference>
<keyword evidence="8 12" id="KW-0560">Oxidoreductase</keyword>
<dbReference type="InterPro" id="IPR002401">
    <property type="entry name" value="Cyt_P450_E_grp-I"/>
</dbReference>
<keyword evidence="13" id="KW-0175">Coiled coil</keyword>
<evidence type="ECO:0000256" key="11">
    <source>
        <dbReference type="ARBA" id="ARBA00023136"/>
    </source>
</evidence>
<dbReference type="PRINTS" id="PR00385">
    <property type="entry name" value="P450"/>
</dbReference>
<evidence type="ECO:0000256" key="7">
    <source>
        <dbReference type="ARBA" id="ARBA00022989"/>
    </source>
</evidence>
<keyword evidence="5" id="KW-0812">Transmembrane</keyword>
<dbReference type="SUPFAM" id="SSF48264">
    <property type="entry name" value="Cytochrome P450"/>
    <property type="match status" value="1"/>
</dbReference>
<keyword evidence="4 12" id="KW-0349">Heme</keyword>
<comment type="subcellular location">
    <subcellularLocation>
        <location evidence="2">Membrane</location>
        <topology evidence="2">Single-pass membrane protein</topology>
    </subcellularLocation>
</comment>
<evidence type="ECO:0000313" key="16">
    <source>
        <dbReference type="Proteomes" id="UP001341840"/>
    </source>
</evidence>
<dbReference type="PRINTS" id="PR00463">
    <property type="entry name" value="EP450I"/>
</dbReference>